<dbReference type="InterPro" id="IPR014199">
    <property type="entry name" value="Spore_YtxC"/>
</dbReference>
<gene>
    <name evidence="1" type="ORF">CQU01_17250</name>
</gene>
<keyword evidence="2" id="KW-1185">Reference proteome</keyword>
<dbReference type="Proteomes" id="UP000321491">
    <property type="component" value="Unassembled WGS sequence"/>
</dbReference>
<reference evidence="1 2" key="1">
    <citation type="submission" date="2019-07" db="EMBL/GenBank/DDBJ databases">
        <title>Whole genome shotgun sequence of Cerasibacillus quisquiliarum NBRC 102429.</title>
        <authorList>
            <person name="Hosoyama A."/>
            <person name="Uohara A."/>
            <person name="Ohji S."/>
            <person name="Ichikawa N."/>
        </authorList>
    </citation>
    <scope>NUCLEOTIDE SEQUENCE [LARGE SCALE GENOMIC DNA]</scope>
    <source>
        <strain evidence="1 2">NBRC 102429</strain>
    </source>
</reference>
<dbReference type="EMBL" id="BJXW01000016">
    <property type="protein sequence ID" value="GEN31487.1"/>
    <property type="molecule type" value="Genomic_DNA"/>
</dbReference>
<dbReference type="AlphaFoldDB" id="A0A511UXW9"/>
<evidence type="ECO:0000313" key="1">
    <source>
        <dbReference type="EMBL" id="GEN31487.1"/>
    </source>
</evidence>
<comment type="caution">
    <text evidence="1">The sequence shown here is derived from an EMBL/GenBank/DDBJ whole genome shotgun (WGS) entry which is preliminary data.</text>
</comment>
<proteinExistence type="predicted"/>
<evidence type="ECO:0000313" key="2">
    <source>
        <dbReference type="Proteomes" id="UP000321491"/>
    </source>
</evidence>
<accession>A0A511UXW9</accession>
<evidence type="ECO:0008006" key="3">
    <source>
        <dbReference type="Google" id="ProtNLM"/>
    </source>
</evidence>
<dbReference type="RefSeq" id="WP_170226661.1">
    <property type="nucleotide sequence ID" value="NZ_BJXW01000016.1"/>
</dbReference>
<protein>
    <recommendedName>
        <fullName evidence="3">Sporulation protein YtxC</fullName>
    </recommendedName>
</protein>
<name>A0A511UXW9_9BACI</name>
<dbReference type="Pfam" id="PF08812">
    <property type="entry name" value="YtxC"/>
    <property type="match status" value="1"/>
</dbReference>
<organism evidence="1 2">
    <name type="scientific">Cerasibacillus quisquiliarum</name>
    <dbReference type="NCBI Taxonomy" id="227865"/>
    <lineage>
        <taxon>Bacteria</taxon>
        <taxon>Bacillati</taxon>
        <taxon>Bacillota</taxon>
        <taxon>Bacilli</taxon>
        <taxon>Bacillales</taxon>
        <taxon>Bacillaceae</taxon>
        <taxon>Cerasibacillus</taxon>
    </lineage>
</organism>
<sequence length="272" mass="32440">MLEIYFKKNEEVTYFCDRLYHLTNEIHVQWETNKDWGNRLYVRILTDEMKTAVAKALAHVFITYHLTDYLKKILRHTYYYTNDEELKRMTHLSETMLLDDEILLKNKRLIDWLEDIFLEQINENNALHFHSVIQFRFTHLKYLLEQIVGLAIDDYKREEEHQAFIHTLREYMNRKKTGDKCVHVLQGDPFSFFSSDGERLTSKDLIQIMKQEPLYIVGLDGNEMNLAPLIAIAPNKIYIYGEDPSEPKTMTVINVFQEKVMFLPLSEFPFSI</sequence>